<evidence type="ECO:0000256" key="5">
    <source>
        <dbReference type="ARBA" id="ARBA00022842"/>
    </source>
</evidence>
<evidence type="ECO:0000259" key="10">
    <source>
        <dbReference type="Pfam" id="PF12804"/>
    </source>
</evidence>
<organism evidence="11 12">
    <name type="scientific">Sphingomonas humi</name>
    <dbReference type="NCBI Taxonomy" id="335630"/>
    <lineage>
        <taxon>Bacteria</taxon>
        <taxon>Pseudomonadati</taxon>
        <taxon>Pseudomonadota</taxon>
        <taxon>Alphaproteobacteria</taxon>
        <taxon>Sphingomonadales</taxon>
        <taxon>Sphingomonadaceae</taxon>
        <taxon>Sphingomonas</taxon>
    </lineage>
</organism>
<evidence type="ECO:0000256" key="1">
    <source>
        <dbReference type="ARBA" id="ARBA00007707"/>
    </source>
</evidence>
<evidence type="ECO:0000256" key="3">
    <source>
        <dbReference type="ARBA" id="ARBA00022679"/>
    </source>
</evidence>
<evidence type="ECO:0000256" key="6">
    <source>
        <dbReference type="ARBA" id="ARBA00023315"/>
    </source>
</evidence>
<comment type="catalytic activity">
    <reaction evidence="8">
        <text>N-acetyl-alpha-D-glucosamine 1-phosphate + UTP + H(+) = UDP-N-acetyl-alpha-D-glucosamine + diphosphate</text>
        <dbReference type="Rhea" id="RHEA:13509"/>
        <dbReference type="ChEBI" id="CHEBI:15378"/>
        <dbReference type="ChEBI" id="CHEBI:33019"/>
        <dbReference type="ChEBI" id="CHEBI:46398"/>
        <dbReference type="ChEBI" id="CHEBI:57705"/>
        <dbReference type="ChEBI" id="CHEBI:57776"/>
        <dbReference type="EC" id="2.7.7.23"/>
    </reaction>
</comment>
<dbReference type="InterPro" id="IPR025877">
    <property type="entry name" value="MobA-like_NTP_Trfase"/>
</dbReference>
<comment type="similarity">
    <text evidence="1">In the C-terminal section; belongs to the transferase hexapeptide repeat family.</text>
</comment>
<dbReference type="RefSeq" id="WP_344710974.1">
    <property type="nucleotide sequence ID" value="NZ_BAAAZD010000002.1"/>
</dbReference>
<comment type="catalytic activity">
    <reaction evidence="7">
        <text>alpha-D-glucosamine 1-phosphate + acetyl-CoA = N-acetyl-alpha-D-glucosamine 1-phosphate + CoA + H(+)</text>
        <dbReference type="Rhea" id="RHEA:13725"/>
        <dbReference type="ChEBI" id="CHEBI:15378"/>
        <dbReference type="ChEBI" id="CHEBI:57287"/>
        <dbReference type="ChEBI" id="CHEBI:57288"/>
        <dbReference type="ChEBI" id="CHEBI:57776"/>
        <dbReference type="ChEBI" id="CHEBI:58516"/>
        <dbReference type="EC" id="2.3.1.157"/>
    </reaction>
</comment>
<comment type="function">
    <text evidence="9">Catalyzes the last two sequential reactions in the de novo biosynthetic pathway for UDP-N-acetylglucosamine (UDP-GlcNAc). The C-terminal domain catalyzes the transfer of acetyl group from acetyl coenzyme A to glucosamine-1-phosphate (GlcN-1-P) to produce N-acetylglucosamine-1-phosphate (GlcNAc-1-P), which is converted into UDP-GlcNAc by the transfer of uridine 5-monophosphate (from uridine 5-triphosphate), a reaction catalyzed by the N-terminal domain.</text>
</comment>
<keyword evidence="4" id="KW-0548">Nucleotidyltransferase</keyword>
<keyword evidence="12" id="KW-1185">Reference proteome</keyword>
<dbReference type="PANTHER" id="PTHR43584:SF3">
    <property type="entry name" value="BIFUNCTIONAL PROTEIN GLMU"/>
    <property type="match status" value="1"/>
</dbReference>
<gene>
    <name evidence="11" type="ORF">GCM10022211_25820</name>
</gene>
<keyword evidence="5" id="KW-0460">Magnesium</keyword>
<protein>
    <recommendedName>
        <fullName evidence="10">MobA-like NTP transferase domain-containing protein</fullName>
    </recommendedName>
</protein>
<keyword evidence="3" id="KW-0808">Transferase</keyword>
<evidence type="ECO:0000256" key="9">
    <source>
        <dbReference type="ARBA" id="ARBA00049628"/>
    </source>
</evidence>
<dbReference type="EMBL" id="BAAAZD010000002">
    <property type="protein sequence ID" value="GAA4010253.1"/>
    <property type="molecule type" value="Genomic_DNA"/>
</dbReference>
<comment type="caution">
    <text evidence="11">The sequence shown here is derived from an EMBL/GenBank/DDBJ whole genome shotgun (WGS) entry which is preliminary data.</text>
</comment>
<evidence type="ECO:0000256" key="4">
    <source>
        <dbReference type="ARBA" id="ARBA00022695"/>
    </source>
</evidence>
<evidence type="ECO:0000313" key="12">
    <source>
        <dbReference type="Proteomes" id="UP001501310"/>
    </source>
</evidence>
<feature type="domain" description="MobA-like NTP transferase" evidence="10">
    <location>
        <begin position="7"/>
        <end position="135"/>
    </location>
</feature>
<dbReference type="Proteomes" id="UP001501310">
    <property type="component" value="Unassembled WGS sequence"/>
</dbReference>
<dbReference type="InterPro" id="IPR050065">
    <property type="entry name" value="GlmU-like"/>
</dbReference>
<evidence type="ECO:0000313" key="11">
    <source>
        <dbReference type="EMBL" id="GAA4010253.1"/>
    </source>
</evidence>
<evidence type="ECO:0000256" key="8">
    <source>
        <dbReference type="ARBA" id="ARBA00048493"/>
    </source>
</evidence>
<comment type="similarity">
    <text evidence="2">In the N-terminal section; belongs to the N-acetylglucosamine-1-phosphate uridyltransferase family.</text>
</comment>
<dbReference type="Pfam" id="PF12804">
    <property type="entry name" value="NTP_transf_3"/>
    <property type="match status" value="1"/>
</dbReference>
<dbReference type="PANTHER" id="PTHR43584">
    <property type="entry name" value="NUCLEOTIDYL TRANSFERASE"/>
    <property type="match status" value="1"/>
</dbReference>
<dbReference type="SUPFAM" id="SSF53448">
    <property type="entry name" value="Nucleotide-diphospho-sugar transferases"/>
    <property type="match status" value="1"/>
</dbReference>
<proteinExistence type="inferred from homology"/>
<evidence type="ECO:0000256" key="2">
    <source>
        <dbReference type="ARBA" id="ARBA00007947"/>
    </source>
</evidence>
<accession>A0ABP7SDU7</accession>
<dbReference type="Gene3D" id="3.90.550.10">
    <property type="entry name" value="Spore Coat Polysaccharide Biosynthesis Protein SpsA, Chain A"/>
    <property type="match status" value="1"/>
</dbReference>
<keyword evidence="6" id="KW-0012">Acyltransferase</keyword>
<evidence type="ECO:0000256" key="7">
    <source>
        <dbReference type="ARBA" id="ARBA00048247"/>
    </source>
</evidence>
<dbReference type="InterPro" id="IPR029044">
    <property type="entry name" value="Nucleotide-diphossugar_trans"/>
</dbReference>
<reference evidence="12" key="1">
    <citation type="journal article" date="2019" name="Int. J. Syst. Evol. Microbiol.">
        <title>The Global Catalogue of Microorganisms (GCM) 10K type strain sequencing project: providing services to taxonomists for standard genome sequencing and annotation.</title>
        <authorList>
            <consortium name="The Broad Institute Genomics Platform"/>
            <consortium name="The Broad Institute Genome Sequencing Center for Infectious Disease"/>
            <person name="Wu L."/>
            <person name="Ma J."/>
        </authorList>
    </citation>
    <scope>NUCLEOTIDE SEQUENCE [LARGE SCALE GENOMIC DNA]</scope>
    <source>
        <strain evidence="12">JCM 16603</strain>
    </source>
</reference>
<sequence>MRDLRVLIAAAGTGSRAGLPYPKTLHPVRGRPILLSLLDRVGGYDPEPTIIVSPSGKELIEEALKADGKVASLVVQERPSGMGDAVLAFRHSPRFDPRADVLLAWGDIPLLDQATIAACVERHRTSDNAMTFASRLVDQAYTRVARDGEGRVTALEETRELGIEPVAGERDIGLFVFRAGPILDLLKQFRSEGLGKQTGEHGFLYIVAKAAAAGLLVEALPIATEQDCISLNRLSDLDQA</sequence>
<name>A0ABP7SDU7_9SPHN</name>